<dbReference type="EMBL" id="RXNV01000002">
    <property type="protein sequence ID" value="RTR33353.1"/>
    <property type="molecule type" value="Genomic_DNA"/>
</dbReference>
<reference evidence="1 2" key="1">
    <citation type="submission" date="2018-12" db="EMBL/GenBank/DDBJ databases">
        <authorList>
            <person name="Yu L."/>
        </authorList>
    </citation>
    <scope>NUCLEOTIDE SEQUENCE [LARGE SCALE GENOMIC DNA]</scope>
    <source>
        <strain evidence="1 2">HAW-EB5</strain>
    </source>
</reference>
<sequence>MAKRSISAPLLLVISVMLNVVRAEKQPITVWNYYLFPPFQTAPHSGLATDFVALLNQEFEGEFRFKLNSVPSARLNKYLKKEEQGVLLVVNWAWMGEGAKQKYL</sequence>
<organism evidence="1 2">
    <name type="scientific">Shewanella atlantica</name>
    <dbReference type="NCBI Taxonomy" id="271099"/>
    <lineage>
        <taxon>Bacteria</taxon>
        <taxon>Pseudomonadati</taxon>
        <taxon>Pseudomonadota</taxon>
        <taxon>Gammaproteobacteria</taxon>
        <taxon>Alteromonadales</taxon>
        <taxon>Shewanellaceae</taxon>
        <taxon>Shewanella</taxon>
    </lineage>
</organism>
<evidence type="ECO:0008006" key="3">
    <source>
        <dbReference type="Google" id="ProtNLM"/>
    </source>
</evidence>
<accession>A0A431WCW0</accession>
<dbReference type="OrthoDB" id="8585936at2"/>
<keyword evidence="2" id="KW-1185">Reference proteome</keyword>
<protein>
    <recommendedName>
        <fullName evidence="3">ABC transporter substrate-binding protein</fullName>
    </recommendedName>
</protein>
<dbReference type="RefSeq" id="WP_126504909.1">
    <property type="nucleotide sequence ID" value="NZ_RXNV01000002.1"/>
</dbReference>
<comment type="caution">
    <text evidence="1">The sequence shown here is derived from an EMBL/GenBank/DDBJ whole genome shotgun (WGS) entry which is preliminary data.</text>
</comment>
<evidence type="ECO:0000313" key="1">
    <source>
        <dbReference type="EMBL" id="RTR33353.1"/>
    </source>
</evidence>
<dbReference type="Proteomes" id="UP000282060">
    <property type="component" value="Unassembled WGS sequence"/>
</dbReference>
<name>A0A431WCW0_9GAMM</name>
<gene>
    <name evidence="1" type="ORF">EKG39_06300</name>
</gene>
<evidence type="ECO:0000313" key="2">
    <source>
        <dbReference type="Proteomes" id="UP000282060"/>
    </source>
</evidence>
<dbReference type="AlphaFoldDB" id="A0A431WCW0"/>
<proteinExistence type="predicted"/>